<dbReference type="EMBL" id="LLXJ01012052">
    <property type="protein sequence ID" value="PKB92174.1"/>
    <property type="molecule type" value="Genomic_DNA"/>
</dbReference>
<feature type="non-terminal residue" evidence="1">
    <location>
        <position position="191"/>
    </location>
</feature>
<dbReference type="PANTHER" id="PTHR35871">
    <property type="entry name" value="EXPRESSED PROTEIN"/>
    <property type="match status" value="1"/>
</dbReference>
<comment type="caution">
    <text evidence="1">The sequence shown here is derived from an EMBL/GenBank/DDBJ whole genome shotgun (WGS) entry which is preliminary data.</text>
</comment>
<proteinExistence type="predicted"/>
<organism evidence="1 2">
    <name type="scientific">Rhizophagus irregularis</name>
    <dbReference type="NCBI Taxonomy" id="588596"/>
    <lineage>
        <taxon>Eukaryota</taxon>
        <taxon>Fungi</taxon>
        <taxon>Fungi incertae sedis</taxon>
        <taxon>Mucoromycota</taxon>
        <taxon>Glomeromycotina</taxon>
        <taxon>Glomeromycetes</taxon>
        <taxon>Glomerales</taxon>
        <taxon>Glomeraceae</taxon>
        <taxon>Rhizophagus</taxon>
    </lineage>
</organism>
<accession>A0A2N0NC64</accession>
<evidence type="ECO:0000313" key="1">
    <source>
        <dbReference type="EMBL" id="PKB92174.1"/>
    </source>
</evidence>
<dbReference type="Proteomes" id="UP000232722">
    <property type="component" value="Unassembled WGS sequence"/>
</dbReference>
<protein>
    <recommendedName>
        <fullName evidence="3">DDE-1 domain-containing protein</fullName>
    </recommendedName>
</protein>
<evidence type="ECO:0008006" key="3">
    <source>
        <dbReference type="Google" id="ProtNLM"/>
    </source>
</evidence>
<sequence>FGYSFQQYHCEIYYDGHEREDVLQYRKEFLENIFNHEKYISKYEGEFMDQIYLNLPEGEKERVLVVHDECIFYLNDGKRELWTKNGEMPLRKKGNGRSIMVSEFLTEIDGCLHLKQADIKKHPYITEEAQYFLKPGINQEGYWTAKHLLEQIECKAIPIFEALYPDCIAVFAFDNSSNHAAFSKDALVASR</sequence>
<gene>
    <name evidence="1" type="ORF">RhiirA5_247938</name>
</gene>
<dbReference type="AlphaFoldDB" id="A0A2N0NC64"/>
<evidence type="ECO:0000313" key="2">
    <source>
        <dbReference type="Proteomes" id="UP000232722"/>
    </source>
</evidence>
<name>A0A2N0NC64_9GLOM</name>
<reference evidence="1 2" key="1">
    <citation type="submission" date="2016-04" db="EMBL/GenBank/DDBJ databases">
        <title>Genome analyses suggest a sexual origin of heterokaryosis in a supposedly ancient asexual fungus.</title>
        <authorList>
            <person name="Ropars J."/>
            <person name="Sedzielewska K."/>
            <person name="Noel J."/>
            <person name="Charron P."/>
            <person name="Farinelli L."/>
            <person name="Marton T."/>
            <person name="Kruger M."/>
            <person name="Pelin A."/>
            <person name="Brachmann A."/>
            <person name="Corradi N."/>
        </authorList>
    </citation>
    <scope>NUCLEOTIDE SEQUENCE [LARGE SCALE GENOMIC DNA]</scope>
    <source>
        <strain evidence="1 2">A5</strain>
    </source>
</reference>
<feature type="non-terminal residue" evidence="1">
    <location>
        <position position="1"/>
    </location>
</feature>
<reference evidence="1 2" key="2">
    <citation type="submission" date="2017-09" db="EMBL/GenBank/DDBJ databases">
        <title>Extensive intraspecific genome diversity in a model arbuscular mycorrhizal fungus.</title>
        <authorList>
            <person name="Chen E.C."/>
            <person name="Morin E."/>
            <person name="Beaudet D."/>
            <person name="Noel J."/>
            <person name="Ndikumana S."/>
            <person name="Charron P."/>
            <person name="St-Onge C."/>
            <person name="Giorgi J."/>
            <person name="Grigoriev I.V."/>
            <person name="Roux C."/>
            <person name="Martin F.M."/>
            <person name="Corradi N."/>
        </authorList>
    </citation>
    <scope>NUCLEOTIDE SEQUENCE [LARGE SCALE GENOMIC DNA]</scope>
    <source>
        <strain evidence="1 2">A5</strain>
    </source>
</reference>
<dbReference type="PANTHER" id="PTHR35871:SF1">
    <property type="entry name" value="CXC1-LIKE CYSTEINE CLUSTER ASSOCIATED WITH KDZ TRANSPOSASES DOMAIN-CONTAINING PROTEIN"/>
    <property type="match status" value="1"/>
</dbReference>